<protein>
    <recommendedName>
        <fullName evidence="6">RING-type domain-containing protein</fullName>
    </recommendedName>
</protein>
<dbReference type="InterPro" id="IPR013083">
    <property type="entry name" value="Znf_RING/FYVE/PHD"/>
</dbReference>
<keyword evidence="1" id="KW-0479">Metal-binding</keyword>
<keyword evidence="8" id="KW-1185">Reference proteome</keyword>
<feature type="region of interest" description="Disordered" evidence="5">
    <location>
        <begin position="516"/>
        <end position="551"/>
    </location>
</feature>
<dbReference type="PROSITE" id="PS50089">
    <property type="entry name" value="ZF_RING_2"/>
    <property type="match status" value="1"/>
</dbReference>
<feature type="compositionally biased region" description="Polar residues" evidence="5">
    <location>
        <begin position="281"/>
        <end position="296"/>
    </location>
</feature>
<evidence type="ECO:0000256" key="5">
    <source>
        <dbReference type="SAM" id="MobiDB-lite"/>
    </source>
</evidence>
<dbReference type="PANTHER" id="PTHR47662:SF1">
    <property type="entry name" value="RING-TYPE DOMAIN-CONTAINING PROTEIN"/>
    <property type="match status" value="1"/>
</dbReference>
<dbReference type="EMBL" id="MVBO01000001">
    <property type="protein sequence ID" value="OZJ06909.1"/>
    <property type="molecule type" value="Genomic_DNA"/>
</dbReference>
<feature type="compositionally biased region" description="Polar residues" evidence="5">
    <location>
        <begin position="681"/>
        <end position="695"/>
    </location>
</feature>
<feature type="compositionally biased region" description="Low complexity" evidence="5">
    <location>
        <begin position="146"/>
        <end position="160"/>
    </location>
</feature>
<proteinExistence type="predicted"/>
<feature type="compositionally biased region" description="Low complexity" evidence="5">
    <location>
        <begin position="486"/>
        <end position="498"/>
    </location>
</feature>
<feature type="compositionally biased region" description="Low complexity" evidence="5">
    <location>
        <begin position="407"/>
        <end position="422"/>
    </location>
</feature>
<feature type="region of interest" description="Disordered" evidence="5">
    <location>
        <begin position="610"/>
        <end position="696"/>
    </location>
</feature>
<feature type="compositionally biased region" description="Polar residues" evidence="5">
    <location>
        <begin position="456"/>
        <end position="471"/>
    </location>
</feature>
<feature type="compositionally biased region" description="Polar residues" evidence="5">
    <location>
        <begin position="121"/>
        <end position="145"/>
    </location>
</feature>
<keyword evidence="3" id="KW-0862">Zinc</keyword>
<dbReference type="Gene3D" id="3.30.40.10">
    <property type="entry name" value="Zinc/RING finger domain, C3HC4 (zinc finger)"/>
    <property type="match status" value="1"/>
</dbReference>
<dbReference type="GO" id="GO:0008270">
    <property type="term" value="F:zinc ion binding"/>
    <property type="evidence" value="ECO:0007669"/>
    <property type="project" value="UniProtKB-KW"/>
</dbReference>
<dbReference type="InterPro" id="IPR011016">
    <property type="entry name" value="Znf_RING-CH"/>
</dbReference>
<dbReference type="SUPFAM" id="SSF57850">
    <property type="entry name" value="RING/U-box"/>
    <property type="match status" value="1"/>
</dbReference>
<feature type="compositionally biased region" description="Basic and acidic residues" evidence="5">
    <location>
        <begin position="18"/>
        <end position="32"/>
    </location>
</feature>
<feature type="region of interest" description="Disordered" evidence="5">
    <location>
        <begin position="368"/>
        <end position="426"/>
    </location>
</feature>
<feature type="region of interest" description="Disordered" evidence="5">
    <location>
        <begin position="569"/>
        <end position="594"/>
    </location>
</feature>
<reference evidence="7 8" key="1">
    <citation type="journal article" date="2017" name="Mycologia">
        <title>Bifiguratus adelaidae, gen. et sp. nov., a new member of Mucoromycotina in endophytic and soil-dwelling habitats.</title>
        <authorList>
            <person name="Torres-Cruz T.J."/>
            <person name="Billingsley Tobias T.L."/>
            <person name="Almatruk M."/>
            <person name="Hesse C."/>
            <person name="Kuske C.R."/>
            <person name="Desiro A."/>
            <person name="Benucci G.M."/>
            <person name="Bonito G."/>
            <person name="Stajich J.E."/>
            <person name="Dunlap C."/>
            <person name="Arnold A.E."/>
            <person name="Porras-Alfaro A."/>
        </authorList>
    </citation>
    <scope>NUCLEOTIDE SEQUENCE [LARGE SCALE GENOMIC DNA]</scope>
    <source>
        <strain evidence="7 8">AZ0501</strain>
    </source>
</reference>
<dbReference type="FunFam" id="3.30.40.10:FF:000388">
    <property type="entry name" value="Putative RING zinc finger domain superfamily protein"/>
    <property type="match status" value="1"/>
</dbReference>
<comment type="caution">
    <text evidence="7">The sequence shown here is derived from an EMBL/GenBank/DDBJ whole genome shotgun (WGS) entry which is preliminary data.</text>
</comment>
<feature type="compositionally biased region" description="Basic and acidic residues" evidence="5">
    <location>
        <begin position="610"/>
        <end position="622"/>
    </location>
</feature>
<feature type="compositionally biased region" description="Low complexity" evidence="5">
    <location>
        <begin position="84"/>
        <end position="96"/>
    </location>
</feature>
<organism evidence="7 8">
    <name type="scientific">Bifiguratus adelaidae</name>
    <dbReference type="NCBI Taxonomy" id="1938954"/>
    <lineage>
        <taxon>Eukaryota</taxon>
        <taxon>Fungi</taxon>
        <taxon>Fungi incertae sedis</taxon>
        <taxon>Mucoromycota</taxon>
        <taxon>Mucoromycotina</taxon>
        <taxon>Endogonomycetes</taxon>
        <taxon>Endogonales</taxon>
        <taxon>Endogonales incertae sedis</taxon>
        <taxon>Bifiguratus</taxon>
    </lineage>
</organism>
<name>A0A261Y8J2_9FUNG</name>
<accession>A0A261Y8J2</accession>
<feature type="compositionally biased region" description="Low complexity" evidence="5">
    <location>
        <begin position="541"/>
        <end position="551"/>
    </location>
</feature>
<evidence type="ECO:0000256" key="4">
    <source>
        <dbReference type="PROSITE-ProRule" id="PRU00175"/>
    </source>
</evidence>
<feature type="region of interest" description="Disordered" evidence="5">
    <location>
        <begin position="177"/>
        <end position="196"/>
    </location>
</feature>
<feature type="region of interest" description="Disordered" evidence="5">
    <location>
        <begin position="451"/>
        <end position="498"/>
    </location>
</feature>
<feature type="compositionally biased region" description="Basic residues" evidence="5">
    <location>
        <begin position="109"/>
        <end position="120"/>
    </location>
</feature>
<dbReference type="CDD" id="cd16461">
    <property type="entry name" value="RING-H2_EL5-like"/>
    <property type="match status" value="1"/>
</dbReference>
<feature type="compositionally biased region" description="Low complexity" evidence="5">
    <location>
        <begin position="1"/>
        <end position="14"/>
    </location>
</feature>
<dbReference type="OrthoDB" id="8062037at2759"/>
<feature type="domain" description="RING-type" evidence="6">
    <location>
        <begin position="795"/>
        <end position="837"/>
    </location>
</feature>
<sequence length="858" mass="93722">MGQTQSSSSGNPSSARLADQRRRLGPHTDRNRRPAARGTNIDAGISGQEDDYTVSDPAQSEPMTLPHRAMQRVTDGEYYPFDSFSSTESTSHTPSSIAFPPSSFDRSHRIANSRLQRRQNHSAYPTTASRTPSSSNAQRNNIRGFTSSTSNSSSDSTSQSIPATTMSRLRRLHERLRERRNHRAGQSALPNIYPRVDGPHQPIYGSIEQENDLSVSNSLRVLHADPGQTIYHRRSDDNMTTASVERMDTREETSHQDREFQTRVNAPNLHLSAVSEGDLPQDTSLASSPMSMQSVYSERASAPELACQPPVSEIRSQALDERFSTPHDASNLPSVQNNSIATASHNLSSDGMVGVQTLSTTGNFDQDVDDLAVRDGGSNPNVTDTAISRPRDQSSDSDVHIEESHSATDLTDLSESTSSVSANGSSRHRLLSRILAAAFPAVLGRLSDDANESDIRQSNLNTEDENVSTGTLRRRRTWGAHEDDSSTSSTSRRNTSGRDAISLNGFEQFLDLLENQSDNLNDGTSGNQPSSPTRRPDWMDGANGRNGANGANGVSSFIRFLRIPSLDIPTSDSASSESNANNGESAGADRGSRSMVPVIIVGVRSLTHREHWDRQDDSDPARTTRPRSVSSSLTSRHPLTVDFDGVPIPHETNTATSSLAPSISSSMIPSRPVVDPPADSDASSQHSNSDATSATGGRGQRAWVVYIYVARPYTTDGTQDNNTDMADFLQNFPAQSVLPGLLSDNPSYEDLLLLSMLMGNARQSTATQAQVEKQIPQTQWSINLKEEVLGNTERCQVCLTEYEDGEDVRLLNCKHVFHKECIDKWLTEGSNRCPICRGMPVNRDEKPAERDESAEVIT</sequence>
<evidence type="ECO:0000256" key="3">
    <source>
        <dbReference type="ARBA" id="ARBA00022833"/>
    </source>
</evidence>
<evidence type="ECO:0000256" key="2">
    <source>
        <dbReference type="ARBA" id="ARBA00022771"/>
    </source>
</evidence>
<evidence type="ECO:0000313" key="7">
    <source>
        <dbReference type="EMBL" id="OZJ06909.1"/>
    </source>
</evidence>
<keyword evidence="2 4" id="KW-0863">Zinc-finger</keyword>
<dbReference type="SMART" id="SM00184">
    <property type="entry name" value="RING"/>
    <property type="match status" value="1"/>
</dbReference>
<dbReference type="SMART" id="SM00744">
    <property type="entry name" value="RINGv"/>
    <property type="match status" value="1"/>
</dbReference>
<feature type="region of interest" description="Disordered" evidence="5">
    <location>
        <begin position="84"/>
        <end position="167"/>
    </location>
</feature>
<dbReference type="PANTHER" id="PTHR47662">
    <property type="entry name" value="RING-TYPE DOMAIN-CONTAINING PROTEIN"/>
    <property type="match status" value="1"/>
</dbReference>
<evidence type="ECO:0000259" key="6">
    <source>
        <dbReference type="PROSITE" id="PS50089"/>
    </source>
</evidence>
<feature type="compositionally biased region" description="Basic and acidic residues" evidence="5">
    <location>
        <begin position="389"/>
        <end position="406"/>
    </location>
</feature>
<feature type="compositionally biased region" description="Polar residues" evidence="5">
    <location>
        <begin position="516"/>
        <end position="533"/>
    </location>
</feature>
<feature type="compositionally biased region" description="Low complexity" evidence="5">
    <location>
        <begin position="571"/>
        <end position="589"/>
    </location>
</feature>
<feature type="region of interest" description="Disordered" evidence="5">
    <location>
        <begin position="1"/>
        <end position="67"/>
    </location>
</feature>
<gene>
    <name evidence="7" type="ORF">BZG36_00086</name>
</gene>
<evidence type="ECO:0000256" key="1">
    <source>
        <dbReference type="ARBA" id="ARBA00022723"/>
    </source>
</evidence>
<feature type="region of interest" description="Disordered" evidence="5">
    <location>
        <begin position="278"/>
        <end position="309"/>
    </location>
</feature>
<dbReference type="Proteomes" id="UP000242875">
    <property type="component" value="Unassembled WGS sequence"/>
</dbReference>
<evidence type="ECO:0000313" key="8">
    <source>
        <dbReference type="Proteomes" id="UP000242875"/>
    </source>
</evidence>
<feature type="compositionally biased region" description="Low complexity" evidence="5">
    <location>
        <begin position="654"/>
        <end position="670"/>
    </location>
</feature>
<dbReference type="AlphaFoldDB" id="A0A261Y8J2"/>
<dbReference type="InterPro" id="IPR001841">
    <property type="entry name" value="Znf_RING"/>
</dbReference>
<feature type="compositionally biased region" description="Polar residues" evidence="5">
    <location>
        <begin position="626"/>
        <end position="637"/>
    </location>
</feature>
<dbReference type="Pfam" id="PF13639">
    <property type="entry name" value="zf-RING_2"/>
    <property type="match status" value="1"/>
</dbReference>